<dbReference type="InterPro" id="IPR044566">
    <property type="entry name" value="RMV1-like"/>
</dbReference>
<gene>
    <name evidence="5" type="ORF">IFM89_006431</name>
</gene>
<reference evidence="5 6" key="1">
    <citation type="submission" date="2020-10" db="EMBL/GenBank/DDBJ databases">
        <title>The Coptis chinensis genome and diversification of protoberbering-type alkaloids.</title>
        <authorList>
            <person name="Wang B."/>
            <person name="Shu S."/>
            <person name="Song C."/>
            <person name="Liu Y."/>
        </authorList>
    </citation>
    <scope>NUCLEOTIDE SEQUENCE [LARGE SCALE GENOMIC DNA]</scope>
    <source>
        <strain evidence="5">HL-2020</strain>
        <tissue evidence="5">Leaf</tissue>
    </source>
</reference>
<evidence type="ECO:0000256" key="4">
    <source>
        <dbReference type="SAM" id="Phobius"/>
    </source>
</evidence>
<proteinExistence type="predicted"/>
<dbReference type="PANTHER" id="PTHR45826">
    <property type="entry name" value="POLYAMINE TRANSPORTER PUT1"/>
    <property type="match status" value="1"/>
</dbReference>
<protein>
    <submittedName>
        <fullName evidence="5">Uncharacterized protein</fullName>
    </submittedName>
</protein>
<evidence type="ECO:0000313" key="6">
    <source>
        <dbReference type="Proteomes" id="UP000631114"/>
    </source>
</evidence>
<dbReference type="OrthoDB" id="5982228at2759"/>
<organism evidence="5 6">
    <name type="scientific">Coptis chinensis</name>
    <dbReference type="NCBI Taxonomy" id="261450"/>
    <lineage>
        <taxon>Eukaryota</taxon>
        <taxon>Viridiplantae</taxon>
        <taxon>Streptophyta</taxon>
        <taxon>Embryophyta</taxon>
        <taxon>Tracheophyta</taxon>
        <taxon>Spermatophyta</taxon>
        <taxon>Magnoliopsida</taxon>
        <taxon>Ranunculales</taxon>
        <taxon>Ranunculaceae</taxon>
        <taxon>Coptidoideae</taxon>
        <taxon>Coptis</taxon>
    </lineage>
</organism>
<keyword evidence="4" id="KW-0812">Transmembrane</keyword>
<comment type="subcellular location">
    <subcellularLocation>
        <location evidence="1">Cell membrane</location>
        <topology evidence="1">Multi-pass membrane protein</topology>
    </subcellularLocation>
</comment>
<name>A0A835HUE6_9MAGN</name>
<accession>A0A835HUE6</accession>
<keyword evidence="3" id="KW-1003">Cell membrane</keyword>
<dbReference type="Proteomes" id="UP000631114">
    <property type="component" value="Unassembled WGS sequence"/>
</dbReference>
<evidence type="ECO:0000256" key="1">
    <source>
        <dbReference type="ARBA" id="ARBA00004651"/>
    </source>
</evidence>
<feature type="transmembrane region" description="Helical" evidence="4">
    <location>
        <begin position="103"/>
        <end position="124"/>
    </location>
</feature>
<keyword evidence="4" id="KW-1133">Transmembrane helix</keyword>
<evidence type="ECO:0000256" key="2">
    <source>
        <dbReference type="ARBA" id="ARBA00022448"/>
    </source>
</evidence>
<evidence type="ECO:0000256" key="3">
    <source>
        <dbReference type="ARBA" id="ARBA00022475"/>
    </source>
</evidence>
<dbReference type="GO" id="GO:0022857">
    <property type="term" value="F:transmembrane transporter activity"/>
    <property type="evidence" value="ECO:0007669"/>
    <property type="project" value="InterPro"/>
</dbReference>
<comment type="caution">
    <text evidence="5">The sequence shown here is derived from an EMBL/GenBank/DDBJ whole genome shotgun (WGS) entry which is preliminary data.</text>
</comment>
<keyword evidence="4" id="KW-0472">Membrane</keyword>
<dbReference type="PANTHER" id="PTHR45826:SF17">
    <property type="entry name" value="OS12G0580400 PROTEIN"/>
    <property type="match status" value="1"/>
</dbReference>
<keyword evidence="2" id="KW-0813">Transport</keyword>
<dbReference type="GO" id="GO:0005886">
    <property type="term" value="C:plasma membrane"/>
    <property type="evidence" value="ECO:0007669"/>
    <property type="project" value="UniProtKB-SubCell"/>
</dbReference>
<dbReference type="Gene3D" id="1.20.1740.10">
    <property type="entry name" value="Amino acid/polyamine transporter I"/>
    <property type="match status" value="1"/>
</dbReference>
<dbReference type="EMBL" id="JADFTS010000005">
    <property type="protein sequence ID" value="KAF9604422.1"/>
    <property type="molecule type" value="Genomic_DNA"/>
</dbReference>
<evidence type="ECO:0000313" key="5">
    <source>
        <dbReference type="EMBL" id="KAF9604422.1"/>
    </source>
</evidence>
<keyword evidence="6" id="KW-1185">Reference proteome</keyword>
<sequence>MAGPGALDTGATEWSDSYFAEVGMLVGGFWLKRWIQAAVAMSNLWLFEAEMSSDAFQLLGMSEMGMLPVIFALRSKYPTISILCSATGVIFLSWMSFQEIIEFFNFLYSIGMLLEFAAFIKLRIKRPELHRPYKVPL</sequence>
<dbReference type="AlphaFoldDB" id="A0A835HUE6"/>